<dbReference type="GO" id="GO:0009294">
    <property type="term" value="P:DNA-mediated transformation"/>
    <property type="evidence" value="ECO:0007669"/>
    <property type="project" value="InterPro"/>
</dbReference>
<gene>
    <name evidence="3" type="ORF">A3D91_03625</name>
</gene>
<dbReference type="EMBL" id="MEVD01000001">
    <property type="protein sequence ID" value="OGC54672.1"/>
    <property type="molecule type" value="Genomic_DNA"/>
</dbReference>
<comment type="similarity">
    <text evidence="1">Belongs to the DprA/Smf family.</text>
</comment>
<dbReference type="Gene3D" id="3.40.50.450">
    <property type="match status" value="1"/>
</dbReference>
<dbReference type="Proteomes" id="UP000178127">
    <property type="component" value="Unassembled WGS sequence"/>
</dbReference>
<dbReference type="STRING" id="1802620.A3D91_03625"/>
<dbReference type="NCBIfam" id="TIGR00732">
    <property type="entry name" value="dprA"/>
    <property type="match status" value="1"/>
</dbReference>
<evidence type="ECO:0000256" key="1">
    <source>
        <dbReference type="ARBA" id="ARBA00006525"/>
    </source>
</evidence>
<feature type="domain" description="Smf/DprA SLOG" evidence="2">
    <location>
        <begin position="10"/>
        <end position="216"/>
    </location>
</feature>
<organism evidence="3 4">
    <name type="scientific">candidate division WWE3 bacterium RIFCSPHIGHO2_02_FULL_38_14</name>
    <dbReference type="NCBI Taxonomy" id="1802620"/>
    <lineage>
        <taxon>Bacteria</taxon>
        <taxon>Katanobacteria</taxon>
    </lineage>
</organism>
<dbReference type="PANTHER" id="PTHR43022:SF1">
    <property type="entry name" value="PROTEIN SMF"/>
    <property type="match status" value="1"/>
</dbReference>
<sequence length="296" mass="32823">MFDVNRLEVSDILFPQSLKAISDCPQFLYYCGDITEESFEKCVAVVGTRRMTMYGRRVTQKIVQELVCSGITVVSGFMYGIDMTAHETAVNCEGKTIAILPCGINDSLVENNADLAERILRKGGLLISEFEPDFPAKIWTFHKRNRIIAALGSGVVITEATLDSGSLITANFAKKYNKCILSVPGSVFSECSMGCLQLLRDGARAVGSGYDICKELGFETAKDMYVFKDSVRLKAEDHLWIKDSIEYRIYQLINDSDKSISELSEDLDLSVEVVSSKVTLMLLAGTICEENGKFYV</sequence>
<accession>A0A1F4VBQ1</accession>
<dbReference type="SUPFAM" id="SSF102405">
    <property type="entry name" value="MCP/YpsA-like"/>
    <property type="match status" value="1"/>
</dbReference>
<reference evidence="3 4" key="1">
    <citation type="journal article" date="2016" name="Nat. Commun.">
        <title>Thousands of microbial genomes shed light on interconnected biogeochemical processes in an aquifer system.</title>
        <authorList>
            <person name="Anantharaman K."/>
            <person name="Brown C.T."/>
            <person name="Hug L.A."/>
            <person name="Sharon I."/>
            <person name="Castelle C.J."/>
            <person name="Probst A.J."/>
            <person name="Thomas B.C."/>
            <person name="Singh A."/>
            <person name="Wilkins M.J."/>
            <person name="Karaoz U."/>
            <person name="Brodie E.L."/>
            <person name="Williams K.H."/>
            <person name="Hubbard S.S."/>
            <person name="Banfield J.F."/>
        </authorList>
    </citation>
    <scope>NUCLEOTIDE SEQUENCE [LARGE SCALE GENOMIC DNA]</scope>
</reference>
<comment type="caution">
    <text evidence="3">The sequence shown here is derived from an EMBL/GenBank/DDBJ whole genome shotgun (WGS) entry which is preliminary data.</text>
</comment>
<dbReference type="PANTHER" id="PTHR43022">
    <property type="entry name" value="PROTEIN SMF"/>
    <property type="match status" value="1"/>
</dbReference>
<evidence type="ECO:0000259" key="2">
    <source>
        <dbReference type="Pfam" id="PF02481"/>
    </source>
</evidence>
<dbReference type="InterPro" id="IPR003488">
    <property type="entry name" value="DprA"/>
</dbReference>
<dbReference type="Pfam" id="PF02481">
    <property type="entry name" value="DNA_processg_A"/>
    <property type="match status" value="1"/>
</dbReference>
<name>A0A1F4VBQ1_UNCKA</name>
<proteinExistence type="inferred from homology"/>
<evidence type="ECO:0000313" key="4">
    <source>
        <dbReference type="Proteomes" id="UP000178127"/>
    </source>
</evidence>
<evidence type="ECO:0000313" key="3">
    <source>
        <dbReference type="EMBL" id="OGC54672.1"/>
    </source>
</evidence>
<protein>
    <submittedName>
        <fullName evidence="3">DNA protecting protein DprA</fullName>
    </submittedName>
</protein>
<dbReference type="InterPro" id="IPR057666">
    <property type="entry name" value="DrpA_SLOG"/>
</dbReference>
<dbReference type="AlphaFoldDB" id="A0A1F4VBQ1"/>